<reference evidence="5 6" key="1">
    <citation type="submission" date="2020-03" db="EMBL/GenBank/DDBJ databases">
        <title>Genomic Encyclopedia of Type Strains, Phase IV (KMG-IV): sequencing the most valuable type-strain genomes for metagenomic binning, comparative biology and taxonomic classification.</title>
        <authorList>
            <person name="Goeker M."/>
        </authorList>
    </citation>
    <scope>NUCLEOTIDE SEQUENCE [LARGE SCALE GENOMIC DNA]</scope>
    <source>
        <strain evidence="5 6">DSM 19867</strain>
    </source>
</reference>
<gene>
    <name evidence="5" type="ORF">FHS83_000609</name>
</gene>
<evidence type="ECO:0000313" key="6">
    <source>
        <dbReference type="Proteomes" id="UP000570514"/>
    </source>
</evidence>
<dbReference type="Proteomes" id="UP000570514">
    <property type="component" value="Unassembled WGS sequence"/>
</dbReference>
<dbReference type="PANTHER" id="PTHR30154">
    <property type="entry name" value="LEUCINE-RESPONSIVE REGULATORY PROTEIN"/>
    <property type="match status" value="1"/>
</dbReference>
<dbReference type="InterPro" id="IPR036388">
    <property type="entry name" value="WH-like_DNA-bd_sf"/>
</dbReference>
<dbReference type="InterPro" id="IPR011008">
    <property type="entry name" value="Dimeric_a/b-barrel"/>
</dbReference>
<evidence type="ECO:0000256" key="3">
    <source>
        <dbReference type="ARBA" id="ARBA00023163"/>
    </source>
</evidence>
<dbReference type="Pfam" id="PF01037">
    <property type="entry name" value="AsnC_trans_reg"/>
    <property type="match status" value="1"/>
</dbReference>
<dbReference type="InterPro" id="IPR019887">
    <property type="entry name" value="Tscrpt_reg_AsnC/Lrp_C"/>
</dbReference>
<dbReference type="Gene3D" id="1.10.10.10">
    <property type="entry name" value="Winged helix-like DNA-binding domain superfamily/Winged helix DNA-binding domain"/>
    <property type="match status" value="1"/>
</dbReference>
<keyword evidence="3" id="KW-0804">Transcription</keyword>
<dbReference type="AlphaFoldDB" id="A0A846MVV2"/>
<dbReference type="SUPFAM" id="SSF54909">
    <property type="entry name" value="Dimeric alpha+beta barrel"/>
    <property type="match status" value="1"/>
</dbReference>
<dbReference type="PANTHER" id="PTHR30154:SF34">
    <property type="entry name" value="TRANSCRIPTIONAL REGULATOR AZLB"/>
    <property type="match status" value="1"/>
</dbReference>
<dbReference type="InterPro" id="IPR036390">
    <property type="entry name" value="WH_DNA-bd_sf"/>
</dbReference>
<sequence>MEHHKLDSIDVKILAELQADGRITNVELSRRAKITAPPCLRRMRALEKAGFIQGYHAVLDAKSLGFEVTGFAFVGLASQHDQDLKSFEEHVRSWPNVRECYMLSGEVDFILKIVAKDLSSFQSFITEVLTAEKNVASVKTALSIHASKNAPGVPIESKL</sequence>
<dbReference type="GO" id="GO:0005829">
    <property type="term" value="C:cytosol"/>
    <property type="evidence" value="ECO:0007669"/>
    <property type="project" value="TreeGrafter"/>
</dbReference>
<dbReference type="GO" id="GO:0006355">
    <property type="term" value="P:regulation of DNA-templated transcription"/>
    <property type="evidence" value="ECO:0007669"/>
    <property type="project" value="UniProtKB-ARBA"/>
</dbReference>
<dbReference type="GO" id="GO:0043200">
    <property type="term" value="P:response to amino acid"/>
    <property type="evidence" value="ECO:0007669"/>
    <property type="project" value="TreeGrafter"/>
</dbReference>
<keyword evidence="1" id="KW-0805">Transcription regulation</keyword>
<accession>A0A846MVV2</accession>
<evidence type="ECO:0000313" key="5">
    <source>
        <dbReference type="EMBL" id="NIK87291.1"/>
    </source>
</evidence>
<name>A0A846MVV2_9PROT</name>
<proteinExistence type="predicted"/>
<dbReference type="SMART" id="SM00344">
    <property type="entry name" value="HTH_ASNC"/>
    <property type="match status" value="1"/>
</dbReference>
<evidence type="ECO:0000256" key="2">
    <source>
        <dbReference type="ARBA" id="ARBA00023125"/>
    </source>
</evidence>
<dbReference type="PROSITE" id="PS50956">
    <property type="entry name" value="HTH_ASNC_2"/>
    <property type="match status" value="1"/>
</dbReference>
<dbReference type="GO" id="GO:0043565">
    <property type="term" value="F:sequence-specific DNA binding"/>
    <property type="evidence" value="ECO:0007669"/>
    <property type="project" value="InterPro"/>
</dbReference>
<dbReference type="InterPro" id="IPR011991">
    <property type="entry name" value="ArsR-like_HTH"/>
</dbReference>
<dbReference type="Pfam" id="PF13412">
    <property type="entry name" value="HTH_24"/>
    <property type="match status" value="1"/>
</dbReference>
<comment type="caution">
    <text evidence="5">The sequence shown here is derived from an EMBL/GenBank/DDBJ whole genome shotgun (WGS) entry which is preliminary data.</text>
</comment>
<dbReference type="PRINTS" id="PR00033">
    <property type="entry name" value="HTHASNC"/>
</dbReference>
<keyword evidence="6" id="KW-1185">Reference proteome</keyword>
<dbReference type="InterPro" id="IPR000485">
    <property type="entry name" value="AsnC-type_HTH_dom"/>
</dbReference>
<dbReference type="RefSeq" id="WP_167080756.1">
    <property type="nucleotide sequence ID" value="NZ_BAAADC010000001.1"/>
</dbReference>
<evidence type="ECO:0000259" key="4">
    <source>
        <dbReference type="PROSITE" id="PS50956"/>
    </source>
</evidence>
<protein>
    <submittedName>
        <fullName evidence="5">DNA-binding Lrp family transcriptional regulator</fullName>
    </submittedName>
</protein>
<dbReference type="EMBL" id="JAASRM010000001">
    <property type="protein sequence ID" value="NIK87291.1"/>
    <property type="molecule type" value="Genomic_DNA"/>
</dbReference>
<keyword evidence="2 5" id="KW-0238">DNA-binding</keyword>
<dbReference type="CDD" id="cd00090">
    <property type="entry name" value="HTH_ARSR"/>
    <property type="match status" value="1"/>
</dbReference>
<dbReference type="Gene3D" id="3.30.70.920">
    <property type="match status" value="1"/>
</dbReference>
<dbReference type="SUPFAM" id="SSF46785">
    <property type="entry name" value="Winged helix' DNA-binding domain"/>
    <property type="match status" value="1"/>
</dbReference>
<organism evidence="5 6">
    <name type="scientific">Rhizomicrobium palustre</name>
    <dbReference type="NCBI Taxonomy" id="189966"/>
    <lineage>
        <taxon>Bacteria</taxon>
        <taxon>Pseudomonadati</taxon>
        <taxon>Pseudomonadota</taxon>
        <taxon>Alphaproteobacteria</taxon>
        <taxon>Micropepsales</taxon>
        <taxon>Micropepsaceae</taxon>
        <taxon>Rhizomicrobium</taxon>
    </lineage>
</organism>
<dbReference type="InterPro" id="IPR019888">
    <property type="entry name" value="Tscrpt_reg_AsnC-like"/>
</dbReference>
<feature type="domain" description="HTH asnC-type" evidence="4">
    <location>
        <begin position="6"/>
        <end position="67"/>
    </location>
</feature>
<evidence type="ECO:0000256" key="1">
    <source>
        <dbReference type="ARBA" id="ARBA00023015"/>
    </source>
</evidence>